<dbReference type="EMBL" id="CP081303">
    <property type="protein sequence ID" value="QZE14097.1"/>
    <property type="molecule type" value="Genomic_DNA"/>
</dbReference>
<proteinExistence type="predicted"/>
<dbReference type="Proteomes" id="UP000826212">
    <property type="component" value="Chromosome"/>
</dbReference>
<keyword evidence="2" id="KW-1185">Reference proteome</keyword>
<sequence length="154" mass="17906">MLSRSKPYYALILWLLLFFSCKKDVTSEYITDSPSQIVVECIVSPQKTWNVCIGRTYQFTESVPNIHIPPKDIEEAYIIEDRNKKIPLHYDENAYAFVHNSSPKEGSHYKLVIKRKNNPDVIVEDTVPKQFEVEEVFGNIRTVKFFVESNDSQS</sequence>
<name>A0AC61NPC0_9BACT</name>
<evidence type="ECO:0000313" key="1">
    <source>
        <dbReference type="EMBL" id="QZE14097.1"/>
    </source>
</evidence>
<gene>
    <name evidence="1" type="ORF">K4L44_16445</name>
</gene>
<organism evidence="1 2">
    <name type="scientific">Halosquirtibacter laminarini</name>
    <dbReference type="NCBI Taxonomy" id="3374600"/>
    <lineage>
        <taxon>Bacteria</taxon>
        <taxon>Pseudomonadati</taxon>
        <taxon>Bacteroidota</taxon>
        <taxon>Bacteroidia</taxon>
        <taxon>Marinilabiliales</taxon>
        <taxon>Prolixibacteraceae</taxon>
        <taxon>Halosquirtibacter</taxon>
    </lineage>
</organism>
<protein>
    <submittedName>
        <fullName evidence="1">DUF4249 domain-containing protein</fullName>
    </submittedName>
</protein>
<accession>A0AC61NPC0</accession>
<evidence type="ECO:0000313" key="2">
    <source>
        <dbReference type="Proteomes" id="UP000826212"/>
    </source>
</evidence>
<reference evidence="1" key="1">
    <citation type="submission" date="2021-08" db="EMBL/GenBank/DDBJ databases">
        <title>Novel anaerobic bacterium isolated from sea squirt in East Sea, Republic of Korea.</title>
        <authorList>
            <person name="Nguyen T.H."/>
            <person name="Li Z."/>
            <person name="Lee Y.-J."/>
            <person name="Ko J."/>
            <person name="Kim S.-G."/>
        </authorList>
    </citation>
    <scope>NUCLEOTIDE SEQUENCE</scope>
    <source>
        <strain evidence="1">KCTC 25031</strain>
    </source>
</reference>